<dbReference type="EMBL" id="WVTD01000011">
    <property type="protein sequence ID" value="MYL98923.1"/>
    <property type="molecule type" value="Genomic_DNA"/>
</dbReference>
<dbReference type="SUPFAM" id="SSF47413">
    <property type="entry name" value="lambda repressor-like DNA-binding domains"/>
    <property type="match status" value="1"/>
</dbReference>
<dbReference type="PROSITE" id="PS50943">
    <property type="entry name" value="HTH_CROC1"/>
    <property type="match status" value="1"/>
</dbReference>
<feature type="domain" description="HTH cro/C1-type" evidence="1">
    <location>
        <begin position="11"/>
        <end position="65"/>
    </location>
</feature>
<organism evidence="2 3">
    <name type="scientific">Novosphingobium silvae</name>
    <dbReference type="NCBI Taxonomy" id="2692619"/>
    <lineage>
        <taxon>Bacteria</taxon>
        <taxon>Pseudomonadati</taxon>
        <taxon>Pseudomonadota</taxon>
        <taxon>Alphaproteobacteria</taxon>
        <taxon>Sphingomonadales</taxon>
        <taxon>Sphingomonadaceae</taxon>
        <taxon>Novosphingobium</taxon>
    </lineage>
</organism>
<dbReference type="Proteomes" id="UP000465810">
    <property type="component" value="Unassembled WGS sequence"/>
</dbReference>
<gene>
    <name evidence="2" type="ORF">GR702_14240</name>
</gene>
<protein>
    <submittedName>
        <fullName evidence="2">Helix-turn-helix domain-containing protein</fullName>
    </submittedName>
</protein>
<accession>A0A7X4GHU2</accession>
<dbReference type="InterPro" id="IPR001387">
    <property type="entry name" value="Cro/C1-type_HTH"/>
</dbReference>
<reference evidence="2 3" key="1">
    <citation type="submission" date="2019-12" db="EMBL/GenBank/DDBJ databases">
        <authorList>
            <person name="Feng G."/>
            <person name="Zhu H."/>
        </authorList>
    </citation>
    <scope>NUCLEOTIDE SEQUENCE [LARGE SCALE GENOMIC DNA]</scope>
    <source>
        <strain evidence="2 3">FGD1</strain>
    </source>
</reference>
<name>A0A7X4GHU2_9SPHN</name>
<dbReference type="SMART" id="SM00530">
    <property type="entry name" value="HTH_XRE"/>
    <property type="match status" value="1"/>
</dbReference>
<dbReference type="InterPro" id="IPR010982">
    <property type="entry name" value="Lambda_DNA-bd_dom_sf"/>
</dbReference>
<proteinExistence type="predicted"/>
<comment type="caution">
    <text evidence="2">The sequence shown here is derived from an EMBL/GenBank/DDBJ whole genome shotgun (WGS) entry which is preliminary data.</text>
</comment>
<keyword evidence="3" id="KW-1185">Reference proteome</keyword>
<dbReference type="GO" id="GO:0003677">
    <property type="term" value="F:DNA binding"/>
    <property type="evidence" value="ECO:0007669"/>
    <property type="project" value="InterPro"/>
</dbReference>
<evidence type="ECO:0000313" key="2">
    <source>
        <dbReference type="EMBL" id="MYL98923.1"/>
    </source>
</evidence>
<dbReference type="Pfam" id="PF01381">
    <property type="entry name" value="HTH_3"/>
    <property type="match status" value="1"/>
</dbReference>
<dbReference type="AlphaFoldDB" id="A0A7X4GHU2"/>
<evidence type="ECO:0000259" key="1">
    <source>
        <dbReference type="PROSITE" id="PS50943"/>
    </source>
</evidence>
<dbReference type="CDD" id="cd00093">
    <property type="entry name" value="HTH_XRE"/>
    <property type="match status" value="1"/>
</dbReference>
<sequence length="104" mass="11712">MTKRPTINEALRLLRLYCRYSQAEMAAKLGVAQSLVSDIENANKSVSMDLLAAYSEAMDIKMSQLLFFAEEIEGQPIARRGQLIIAEKVLQLLENLRPAERDKA</sequence>
<dbReference type="Gene3D" id="1.10.260.40">
    <property type="entry name" value="lambda repressor-like DNA-binding domains"/>
    <property type="match status" value="1"/>
</dbReference>
<evidence type="ECO:0000313" key="3">
    <source>
        <dbReference type="Proteomes" id="UP000465810"/>
    </source>
</evidence>